<dbReference type="Gene3D" id="2.40.10.10">
    <property type="entry name" value="Trypsin-like serine proteases"/>
    <property type="match status" value="2"/>
</dbReference>
<dbReference type="InterPro" id="IPR043504">
    <property type="entry name" value="Peptidase_S1_PA_chymotrypsin"/>
</dbReference>
<feature type="domain" description="Peptidase S1" evidence="3">
    <location>
        <begin position="39"/>
        <end position="213"/>
    </location>
</feature>
<dbReference type="SUPFAM" id="SSF50494">
    <property type="entry name" value="Trypsin-like serine proteases"/>
    <property type="match status" value="1"/>
</dbReference>
<dbReference type="PANTHER" id="PTHR15462:SF8">
    <property type="entry name" value="SERINE PROTEASE"/>
    <property type="match status" value="1"/>
</dbReference>
<dbReference type="Proteomes" id="UP001501442">
    <property type="component" value="Unassembled WGS sequence"/>
</dbReference>
<dbReference type="PANTHER" id="PTHR15462">
    <property type="entry name" value="SERINE PROTEASE"/>
    <property type="match status" value="1"/>
</dbReference>
<reference evidence="5" key="1">
    <citation type="journal article" date="2019" name="Int. J. Syst. Evol. Microbiol.">
        <title>The Global Catalogue of Microorganisms (GCM) 10K type strain sequencing project: providing services to taxonomists for standard genome sequencing and annotation.</title>
        <authorList>
            <consortium name="The Broad Institute Genomics Platform"/>
            <consortium name="The Broad Institute Genome Sequencing Center for Infectious Disease"/>
            <person name="Wu L."/>
            <person name="Ma J."/>
        </authorList>
    </citation>
    <scope>NUCLEOTIDE SEQUENCE [LARGE SCALE GENOMIC DNA]</scope>
    <source>
        <strain evidence="5">JCM 17939</strain>
    </source>
</reference>
<dbReference type="InterPro" id="IPR001254">
    <property type="entry name" value="Trypsin_dom"/>
</dbReference>
<accession>A0ABP8U3L2</accession>
<keyword evidence="1" id="KW-0732">Signal</keyword>
<dbReference type="InterPro" id="IPR018114">
    <property type="entry name" value="TRYPSIN_HIS"/>
</dbReference>
<name>A0ABP8U3L2_9ACTN</name>
<dbReference type="Pfam" id="PF00089">
    <property type="entry name" value="Trypsin"/>
    <property type="match status" value="1"/>
</dbReference>
<evidence type="ECO:0000313" key="5">
    <source>
        <dbReference type="Proteomes" id="UP001501442"/>
    </source>
</evidence>
<evidence type="ECO:0000256" key="2">
    <source>
        <dbReference type="SAM" id="MobiDB-lite"/>
    </source>
</evidence>
<evidence type="ECO:0000259" key="3">
    <source>
        <dbReference type="Pfam" id="PF00089"/>
    </source>
</evidence>
<dbReference type="InterPro" id="IPR009003">
    <property type="entry name" value="Peptidase_S1_PA"/>
</dbReference>
<proteinExistence type="predicted"/>
<dbReference type="PROSITE" id="PS00134">
    <property type="entry name" value="TRYPSIN_HIS"/>
    <property type="match status" value="1"/>
</dbReference>
<comment type="caution">
    <text evidence="4">The sequence shown here is derived from an EMBL/GenBank/DDBJ whole genome shotgun (WGS) entry which is preliminary data.</text>
</comment>
<gene>
    <name evidence="4" type="ORF">GCM10023196_007100</name>
</gene>
<dbReference type="InterPro" id="IPR050966">
    <property type="entry name" value="Glutamyl_endopeptidase"/>
</dbReference>
<dbReference type="EMBL" id="BAABHK010000001">
    <property type="protein sequence ID" value="GAA4620987.1"/>
    <property type="molecule type" value="Genomic_DNA"/>
</dbReference>
<evidence type="ECO:0000313" key="4">
    <source>
        <dbReference type="EMBL" id="GAA4620987.1"/>
    </source>
</evidence>
<protein>
    <recommendedName>
        <fullName evidence="3">Peptidase S1 domain-containing protein</fullName>
    </recommendedName>
</protein>
<organism evidence="4 5">
    <name type="scientific">Actinoallomurus vinaceus</name>
    <dbReference type="NCBI Taxonomy" id="1080074"/>
    <lineage>
        <taxon>Bacteria</taxon>
        <taxon>Bacillati</taxon>
        <taxon>Actinomycetota</taxon>
        <taxon>Actinomycetes</taxon>
        <taxon>Streptosporangiales</taxon>
        <taxon>Thermomonosporaceae</taxon>
        <taxon>Actinoallomurus</taxon>
    </lineage>
</organism>
<evidence type="ECO:0000256" key="1">
    <source>
        <dbReference type="ARBA" id="ARBA00022729"/>
    </source>
</evidence>
<feature type="region of interest" description="Disordered" evidence="2">
    <location>
        <begin position="1"/>
        <end position="29"/>
    </location>
</feature>
<keyword evidence="5" id="KW-1185">Reference proteome</keyword>
<sequence length="251" mass="27111">MAAATPVGSRDDETRAVVGPQAIPNPTHEGSKVVGALFSNNGSGDHFCTASIVYSSNHSLLLTAAHCLYSPEKHTWGSKIAFVPGYSAGHRPYGVWTVSTMTVDSRWISTNHGDPDLDFGFVRVNRLHGKNITDALGYNSLLINQGFNKRVTVIGYPGKKYASIDKPIKCLTTTFKQAKYQQGFDCNGFYNGTSGSPWIMHYSNGSGMVIGALGGYQRGGNSPSRSYSAVFDNDIKKLKDHANACTHAHCN</sequence>